<dbReference type="RefSeq" id="WP_079682959.1">
    <property type="nucleotide sequence ID" value="NZ_FUYQ01000007.1"/>
</dbReference>
<dbReference type="PROSITE" id="PS51257">
    <property type="entry name" value="PROKAR_LIPOPROTEIN"/>
    <property type="match status" value="1"/>
</dbReference>
<dbReference type="Pfam" id="PF14086">
    <property type="entry name" value="DUF4266"/>
    <property type="match status" value="1"/>
</dbReference>
<evidence type="ECO:0000313" key="3">
    <source>
        <dbReference type="EMBL" id="SKB47719.1"/>
    </source>
</evidence>
<name>A0A1T5BL06_9BACT</name>
<evidence type="ECO:0000313" key="4">
    <source>
        <dbReference type="Proteomes" id="UP000190852"/>
    </source>
</evidence>
<sequence>MNKKVVCIVFACCVILLSSCTTVKPYQKSRINDAEMVLSSQKIEKFQNNFLLYREGASGGNGGRTGGGCGCN</sequence>
<organism evidence="3 4">
    <name type="scientific">Parabacteroides chartae</name>
    <dbReference type="NCBI Taxonomy" id="1037355"/>
    <lineage>
        <taxon>Bacteria</taxon>
        <taxon>Pseudomonadati</taxon>
        <taxon>Bacteroidota</taxon>
        <taxon>Bacteroidia</taxon>
        <taxon>Bacteroidales</taxon>
        <taxon>Tannerellaceae</taxon>
        <taxon>Parabacteroides</taxon>
    </lineage>
</organism>
<evidence type="ECO:0000256" key="1">
    <source>
        <dbReference type="SAM" id="SignalP"/>
    </source>
</evidence>
<dbReference type="Proteomes" id="UP000190852">
    <property type="component" value="Unassembled WGS sequence"/>
</dbReference>
<keyword evidence="4" id="KW-1185">Reference proteome</keyword>
<proteinExistence type="predicted"/>
<dbReference type="InterPro" id="IPR025362">
    <property type="entry name" value="DUF4266"/>
</dbReference>
<accession>A0A1T5BL06</accession>
<gene>
    <name evidence="3" type="ORF">SAMN05660349_01355</name>
</gene>
<feature type="chain" id="PRO_5012527105" description="DUF4266 domain-containing protein" evidence="1">
    <location>
        <begin position="24"/>
        <end position="72"/>
    </location>
</feature>
<reference evidence="4" key="1">
    <citation type="submission" date="2017-02" db="EMBL/GenBank/DDBJ databases">
        <authorList>
            <person name="Varghese N."/>
            <person name="Submissions S."/>
        </authorList>
    </citation>
    <scope>NUCLEOTIDE SEQUENCE [LARGE SCALE GENOMIC DNA]</scope>
    <source>
        <strain evidence="4">DSM 24967</strain>
    </source>
</reference>
<keyword evidence="1" id="KW-0732">Signal</keyword>
<dbReference type="AlphaFoldDB" id="A0A1T5BL06"/>
<protein>
    <recommendedName>
        <fullName evidence="2">DUF4266 domain-containing protein</fullName>
    </recommendedName>
</protein>
<dbReference type="EMBL" id="FUYQ01000007">
    <property type="protein sequence ID" value="SKB47719.1"/>
    <property type="molecule type" value="Genomic_DNA"/>
</dbReference>
<feature type="signal peptide" evidence="1">
    <location>
        <begin position="1"/>
        <end position="23"/>
    </location>
</feature>
<evidence type="ECO:0000259" key="2">
    <source>
        <dbReference type="Pfam" id="PF14086"/>
    </source>
</evidence>
<feature type="domain" description="DUF4266" evidence="2">
    <location>
        <begin position="23"/>
        <end position="72"/>
    </location>
</feature>